<sequence>MPHYDESFIYDDNLNQIRNKRSYRVYKNGLSPLGLLETNDVLHTLEERGTSVIKRNIRNIKHRGHRYKPEHQCHMQSLSAKHKTPDIIISHYPRISVFDPNKYYDLRNNNVTPLIPCKSLDNLSQKKKSGVIRDKIRIGSSLQDLLDDGKLKYYSSPSDEKLPTQCRGDNRHYYSVIDARQRPVERRVSRSSLAPGVGVYRQINNDGIAGKNEPESESTGEAGSGHRGSLRGANKLARRARSFKDDLLERISNMRSPAQQHHPPHLSSAIRSHSPLSPKLRNMGAKPNLNEEGEVTPAKELERLVKEVTFGLKHFSDVITKRKLEMLPDNGTIVFESIANIHKAIKPYCSRSPAFTSAVKRLCTALAMLLRLCDEITAVSFRADAGNEELDTSADALSPEHVSSVVKGVTSAVEEVASLAQQHMSRPALSPRPALVSPRASTQRNSLPDIPLTPKERSLLTGEASGEAGVRASHSSESVLDAPDSPPPKPARPARKIEKIELAPPLPPKRKSNDTSLLGLSIDRLSLQSHSSGSLDSMLNVSADDERAHDHVFITQPNNEILALCSCNSVGEVRSSVESHESHVNSAHMHPHSNHNRFSNESGFVSVGHAEISTEHSFTSSFSSHHYSSHTDRYIRCIYSRFIFYICVNSLIIAQIHSLLCRYNCLLFIHFALFSVFFMTDIFNVTLCKLFFDFVGFELRVPNSSLWLLIYQHMFNFVAVTIKIKYKNV</sequence>
<keyword evidence="2" id="KW-0472">Membrane</keyword>
<protein>
    <submittedName>
        <fullName evidence="3">Uncharacterized protein</fullName>
    </submittedName>
</protein>
<dbReference type="Proteomes" id="UP000791440">
    <property type="component" value="Unassembled WGS sequence"/>
</dbReference>
<evidence type="ECO:0000313" key="3">
    <source>
        <dbReference type="EMBL" id="KAG6447631.1"/>
    </source>
</evidence>
<gene>
    <name evidence="3" type="ORF">O3G_MSEX005037</name>
</gene>
<keyword evidence="2" id="KW-1133">Transmembrane helix</keyword>
<feature type="transmembrane region" description="Helical" evidence="2">
    <location>
        <begin position="667"/>
        <end position="692"/>
    </location>
</feature>
<reference evidence="3" key="2">
    <citation type="submission" date="2020-12" db="EMBL/GenBank/DDBJ databases">
        <authorList>
            <person name="Kanost M."/>
        </authorList>
    </citation>
    <scope>NUCLEOTIDE SEQUENCE</scope>
</reference>
<proteinExistence type="predicted"/>
<comment type="caution">
    <text evidence="3">The sequence shown here is derived from an EMBL/GenBank/DDBJ whole genome shotgun (WGS) entry which is preliminary data.</text>
</comment>
<feature type="transmembrane region" description="Helical" evidence="2">
    <location>
        <begin position="704"/>
        <end position="724"/>
    </location>
</feature>
<organism evidence="3 4">
    <name type="scientific">Manduca sexta</name>
    <name type="common">Tobacco hawkmoth</name>
    <name type="synonym">Tobacco hornworm</name>
    <dbReference type="NCBI Taxonomy" id="7130"/>
    <lineage>
        <taxon>Eukaryota</taxon>
        <taxon>Metazoa</taxon>
        <taxon>Ecdysozoa</taxon>
        <taxon>Arthropoda</taxon>
        <taxon>Hexapoda</taxon>
        <taxon>Insecta</taxon>
        <taxon>Pterygota</taxon>
        <taxon>Neoptera</taxon>
        <taxon>Endopterygota</taxon>
        <taxon>Lepidoptera</taxon>
        <taxon>Glossata</taxon>
        <taxon>Ditrysia</taxon>
        <taxon>Bombycoidea</taxon>
        <taxon>Sphingidae</taxon>
        <taxon>Sphinginae</taxon>
        <taxon>Sphingini</taxon>
        <taxon>Manduca</taxon>
    </lineage>
</organism>
<feature type="region of interest" description="Disordered" evidence="1">
    <location>
        <begin position="255"/>
        <end position="277"/>
    </location>
</feature>
<keyword evidence="4" id="KW-1185">Reference proteome</keyword>
<accession>A0A921YX80</accession>
<evidence type="ECO:0000313" key="4">
    <source>
        <dbReference type="Proteomes" id="UP000791440"/>
    </source>
</evidence>
<dbReference type="EMBL" id="JH668346">
    <property type="protein sequence ID" value="KAG6447632.1"/>
    <property type="molecule type" value="Genomic_DNA"/>
</dbReference>
<dbReference type="EMBL" id="JH668346">
    <property type="protein sequence ID" value="KAG6447631.1"/>
    <property type="molecule type" value="Genomic_DNA"/>
</dbReference>
<name>A0A921YX80_MANSE</name>
<evidence type="ECO:0000256" key="1">
    <source>
        <dbReference type="SAM" id="MobiDB-lite"/>
    </source>
</evidence>
<evidence type="ECO:0000256" key="2">
    <source>
        <dbReference type="SAM" id="Phobius"/>
    </source>
</evidence>
<feature type="region of interest" description="Disordered" evidence="1">
    <location>
        <begin position="204"/>
        <end position="232"/>
    </location>
</feature>
<feature type="transmembrane region" description="Helical" evidence="2">
    <location>
        <begin position="642"/>
        <end position="660"/>
    </location>
</feature>
<reference evidence="3" key="1">
    <citation type="journal article" date="2016" name="Insect Biochem. Mol. Biol.">
        <title>Multifaceted biological insights from a draft genome sequence of the tobacco hornworm moth, Manduca sexta.</title>
        <authorList>
            <person name="Kanost M.R."/>
            <person name="Arrese E.L."/>
            <person name="Cao X."/>
            <person name="Chen Y.R."/>
            <person name="Chellapilla S."/>
            <person name="Goldsmith M.R."/>
            <person name="Grosse-Wilde E."/>
            <person name="Heckel D.G."/>
            <person name="Herndon N."/>
            <person name="Jiang H."/>
            <person name="Papanicolaou A."/>
            <person name="Qu J."/>
            <person name="Soulages J.L."/>
            <person name="Vogel H."/>
            <person name="Walters J."/>
            <person name="Waterhouse R.M."/>
            <person name="Ahn S.J."/>
            <person name="Almeida F.C."/>
            <person name="An C."/>
            <person name="Aqrawi P."/>
            <person name="Bretschneider A."/>
            <person name="Bryant W.B."/>
            <person name="Bucks S."/>
            <person name="Chao H."/>
            <person name="Chevignon G."/>
            <person name="Christen J.M."/>
            <person name="Clarke D.F."/>
            <person name="Dittmer N.T."/>
            <person name="Ferguson L.C.F."/>
            <person name="Garavelou S."/>
            <person name="Gordon K.H.J."/>
            <person name="Gunaratna R.T."/>
            <person name="Han Y."/>
            <person name="Hauser F."/>
            <person name="He Y."/>
            <person name="Heidel-Fischer H."/>
            <person name="Hirsh A."/>
            <person name="Hu Y."/>
            <person name="Jiang H."/>
            <person name="Kalra D."/>
            <person name="Klinner C."/>
            <person name="Konig C."/>
            <person name="Kovar C."/>
            <person name="Kroll A.R."/>
            <person name="Kuwar S.S."/>
            <person name="Lee S.L."/>
            <person name="Lehman R."/>
            <person name="Li K."/>
            <person name="Li Z."/>
            <person name="Liang H."/>
            <person name="Lovelace S."/>
            <person name="Lu Z."/>
            <person name="Mansfield J.H."/>
            <person name="McCulloch K.J."/>
            <person name="Mathew T."/>
            <person name="Morton B."/>
            <person name="Muzny D.M."/>
            <person name="Neunemann D."/>
            <person name="Ongeri F."/>
            <person name="Pauchet Y."/>
            <person name="Pu L.L."/>
            <person name="Pyrousis I."/>
            <person name="Rao X.J."/>
            <person name="Redding A."/>
            <person name="Roesel C."/>
            <person name="Sanchez-Gracia A."/>
            <person name="Schaack S."/>
            <person name="Shukla A."/>
            <person name="Tetreau G."/>
            <person name="Wang Y."/>
            <person name="Xiong G.H."/>
            <person name="Traut W."/>
            <person name="Walsh T.K."/>
            <person name="Worley K.C."/>
            <person name="Wu D."/>
            <person name="Wu W."/>
            <person name="Wu Y.Q."/>
            <person name="Zhang X."/>
            <person name="Zou Z."/>
            <person name="Zucker H."/>
            <person name="Briscoe A.D."/>
            <person name="Burmester T."/>
            <person name="Clem R.J."/>
            <person name="Feyereisen R."/>
            <person name="Grimmelikhuijzen C.J.P."/>
            <person name="Hamodrakas S.J."/>
            <person name="Hansson B.S."/>
            <person name="Huguet E."/>
            <person name="Jermiin L.S."/>
            <person name="Lan Q."/>
            <person name="Lehman H.K."/>
            <person name="Lorenzen M."/>
            <person name="Merzendorfer H."/>
            <person name="Michalopoulos I."/>
            <person name="Morton D.B."/>
            <person name="Muthukrishnan S."/>
            <person name="Oakeshott J.G."/>
            <person name="Palmer W."/>
            <person name="Park Y."/>
            <person name="Passarelli A.L."/>
            <person name="Rozas J."/>
            <person name="Schwartz L.M."/>
            <person name="Smith W."/>
            <person name="Southgate A."/>
            <person name="Vilcinskas A."/>
            <person name="Vogt R."/>
            <person name="Wang P."/>
            <person name="Werren J."/>
            <person name="Yu X.Q."/>
            <person name="Zhou J.J."/>
            <person name="Brown S.J."/>
            <person name="Scherer S.E."/>
            <person name="Richards S."/>
            <person name="Blissard G.W."/>
        </authorList>
    </citation>
    <scope>NUCLEOTIDE SEQUENCE</scope>
</reference>
<keyword evidence="2" id="KW-0812">Transmembrane</keyword>
<dbReference type="AlphaFoldDB" id="A0A921YX80"/>
<feature type="region of interest" description="Disordered" evidence="1">
    <location>
        <begin position="422"/>
        <end position="515"/>
    </location>
</feature>